<keyword evidence="3" id="KW-0479">Metal-binding</keyword>
<dbReference type="PANTHER" id="PTHR42953">
    <property type="entry name" value="HIGH-AFFINITY ZINC UPTAKE SYSTEM PROTEIN ZNUA-RELATED"/>
    <property type="match status" value="1"/>
</dbReference>
<evidence type="ECO:0000256" key="3">
    <source>
        <dbReference type="ARBA" id="ARBA00022723"/>
    </source>
</evidence>
<dbReference type="PROSITE" id="PS51257">
    <property type="entry name" value="PROKAR_LIPOPROTEIN"/>
    <property type="match status" value="1"/>
</dbReference>
<dbReference type="GO" id="GO:0030313">
    <property type="term" value="C:cell envelope"/>
    <property type="evidence" value="ECO:0007669"/>
    <property type="project" value="UniProtKB-SubCell"/>
</dbReference>
<dbReference type="Pfam" id="PF01297">
    <property type="entry name" value="ZnuA"/>
    <property type="match status" value="1"/>
</dbReference>
<evidence type="ECO:0000256" key="4">
    <source>
        <dbReference type="ARBA" id="ARBA00022729"/>
    </source>
</evidence>
<dbReference type="GO" id="GO:0046872">
    <property type="term" value="F:metal ion binding"/>
    <property type="evidence" value="ECO:0007669"/>
    <property type="project" value="UniProtKB-KW"/>
</dbReference>
<name>A0A6J6JDR0_9ZZZZ</name>
<keyword evidence="2" id="KW-0813">Transport</keyword>
<keyword evidence="4" id="KW-0732">Signal</keyword>
<dbReference type="PRINTS" id="PR00690">
    <property type="entry name" value="ADHESNFAMILY"/>
</dbReference>
<gene>
    <name evidence="5" type="ORF">UFOPK2044_00599</name>
</gene>
<sequence>MKSIKIIAVATVAALSALTLAACAPASTQSDKFQIVASTNVWGDVAKQVGGDLVEVTSLIDNANKDPHSYEATARDQLAIEKADLVISNGGGYDDFIEKLSAAAGNKPEFRVASAVTAVDWQQNEHLWYSAPAVAEVAFALAIAIGSLDTENAVTYEANAKAYVDELGVLGKEIGELRKITEGYTYFGTEPLAVWLMADLGFVDKTPEEFAEAIENETDVPPATMKESLDLINSGTIKYLVINGQTENSQTKQIVDAASQAGVKAVVLSEILTDGQSYIQWMSSILKTINPGM</sequence>
<evidence type="ECO:0000256" key="1">
    <source>
        <dbReference type="ARBA" id="ARBA00004196"/>
    </source>
</evidence>
<evidence type="ECO:0000313" key="5">
    <source>
        <dbReference type="EMBL" id="CAB4634775.1"/>
    </source>
</evidence>
<dbReference type="InterPro" id="IPR006128">
    <property type="entry name" value="Lipoprotein_PsaA-like"/>
</dbReference>
<comment type="subcellular location">
    <subcellularLocation>
        <location evidence="1">Cell envelope</location>
    </subcellularLocation>
</comment>
<accession>A0A6J6JDR0</accession>
<proteinExistence type="predicted"/>
<reference evidence="5" key="1">
    <citation type="submission" date="2020-05" db="EMBL/GenBank/DDBJ databases">
        <authorList>
            <person name="Chiriac C."/>
            <person name="Salcher M."/>
            <person name="Ghai R."/>
            <person name="Kavagutti S V."/>
        </authorList>
    </citation>
    <scope>NUCLEOTIDE SEQUENCE</scope>
</reference>
<dbReference type="InterPro" id="IPR050492">
    <property type="entry name" value="Bact_metal-bind_prot9"/>
</dbReference>
<dbReference type="PANTHER" id="PTHR42953:SF1">
    <property type="entry name" value="METAL-BINDING PROTEIN HI_0362-RELATED"/>
    <property type="match status" value="1"/>
</dbReference>
<dbReference type="Gene3D" id="3.40.50.1980">
    <property type="entry name" value="Nitrogenase molybdenum iron protein domain"/>
    <property type="match status" value="2"/>
</dbReference>
<dbReference type="AlphaFoldDB" id="A0A6J6JDR0"/>
<dbReference type="SUPFAM" id="SSF53807">
    <property type="entry name" value="Helical backbone' metal receptor"/>
    <property type="match status" value="1"/>
</dbReference>
<evidence type="ECO:0000256" key="2">
    <source>
        <dbReference type="ARBA" id="ARBA00022448"/>
    </source>
</evidence>
<protein>
    <submittedName>
        <fullName evidence="5">Unannotated protein</fullName>
    </submittedName>
</protein>
<dbReference type="GO" id="GO:0007155">
    <property type="term" value="P:cell adhesion"/>
    <property type="evidence" value="ECO:0007669"/>
    <property type="project" value="InterPro"/>
</dbReference>
<dbReference type="InterPro" id="IPR006127">
    <property type="entry name" value="ZnuA-like"/>
</dbReference>
<dbReference type="GO" id="GO:0030001">
    <property type="term" value="P:metal ion transport"/>
    <property type="evidence" value="ECO:0007669"/>
    <property type="project" value="InterPro"/>
</dbReference>
<dbReference type="EMBL" id="CAEZVO010000074">
    <property type="protein sequence ID" value="CAB4634775.1"/>
    <property type="molecule type" value="Genomic_DNA"/>
</dbReference>
<organism evidence="5">
    <name type="scientific">freshwater metagenome</name>
    <dbReference type="NCBI Taxonomy" id="449393"/>
    <lineage>
        <taxon>unclassified sequences</taxon>
        <taxon>metagenomes</taxon>
        <taxon>ecological metagenomes</taxon>
    </lineage>
</organism>